<dbReference type="Pfam" id="PF02636">
    <property type="entry name" value="Methyltransf_28"/>
    <property type="match status" value="1"/>
</dbReference>
<proteinExistence type="predicted"/>
<dbReference type="KEGG" id="nar:Saro_0679"/>
<reference evidence="4" key="1">
    <citation type="submission" date="2006-01" db="EMBL/GenBank/DDBJ databases">
        <title>Complete sequence of Novosphingobium aromaticivorans DSM 12444.</title>
        <authorList>
            <consortium name="US DOE Joint Genome Institute"/>
            <person name="Copeland A."/>
            <person name="Lucas S."/>
            <person name="Lapidus A."/>
            <person name="Barry K."/>
            <person name="Detter J.C."/>
            <person name="Glavina T."/>
            <person name="Hammon N."/>
            <person name="Israni S."/>
            <person name="Pitluck S."/>
            <person name="Chain P."/>
            <person name="Malfatti S."/>
            <person name="Shin M."/>
            <person name="Vergez L."/>
            <person name="Schmutz J."/>
            <person name="Larimer F."/>
            <person name="Land M."/>
            <person name="Kyrpides N."/>
            <person name="Ivanova N."/>
            <person name="Fredrickson J."/>
            <person name="Balkwill D."/>
            <person name="Romine M.F."/>
            <person name="Richardson P."/>
        </authorList>
    </citation>
    <scope>NUCLEOTIDE SEQUENCE [LARGE SCALE GENOMIC DNA]</scope>
    <source>
        <strain evidence="4">ATCC 700278 / DSM 12444 / CCUG 56034 / CIP 105152 / NBRC 16084 / F199</strain>
    </source>
</reference>
<protein>
    <recommendedName>
        <fullName evidence="5">ATP synthase beta subunit/transription termination factor rho</fullName>
    </recommendedName>
</protein>
<dbReference type="SUPFAM" id="SSF53335">
    <property type="entry name" value="S-adenosyl-L-methionine-dependent methyltransferases"/>
    <property type="match status" value="1"/>
</dbReference>
<dbReference type="HOGENOM" id="CLU_024840_3_0_5"/>
<dbReference type="PANTHER" id="PTHR12049">
    <property type="entry name" value="PROTEIN ARGININE METHYLTRANSFERASE NDUFAF7, MITOCHONDRIAL"/>
    <property type="match status" value="1"/>
</dbReference>
<dbReference type="PANTHER" id="PTHR12049:SF7">
    <property type="entry name" value="PROTEIN ARGININE METHYLTRANSFERASE NDUFAF7, MITOCHONDRIAL"/>
    <property type="match status" value="1"/>
</dbReference>
<sequence>MTTSLLDTFVRLIANTGPISMAHYMAESNARYYAAQDPFGVAGDFITAPEISQMFGELIGLYLADIWIRAGRPEPVHYVELGPGRGTLARDALRAARRYGLVPRTHFVETSTALKALQLDMHPDARWHADLSTLPVDGPLLIVANEFLDALPVRQMVKTAAGWRERMVGLDDGRLVPVSGSAPMDAAVPAGRQEAPEGAILETSPACAAVIYEVAGRLAAQGGTALFIDYGHAEPRLGSSLQAVRAHRKVDVFAAPGEADLTAHVDFSALAPIAQSREVRWLGTVEQGDWLRALGIEARAEALATFSPPHAQAIHAARDRLIDEGQMGSLFKVMGLAGPTWPDGSGFQRIS</sequence>
<gene>
    <name evidence="3" type="ordered locus">Saro_0679</name>
</gene>
<evidence type="ECO:0000256" key="2">
    <source>
        <dbReference type="ARBA" id="ARBA00022679"/>
    </source>
</evidence>
<dbReference type="EMBL" id="CP000248">
    <property type="protein sequence ID" value="ABD25126.1"/>
    <property type="molecule type" value="Genomic_DNA"/>
</dbReference>
<evidence type="ECO:0000256" key="1">
    <source>
        <dbReference type="ARBA" id="ARBA00022603"/>
    </source>
</evidence>
<evidence type="ECO:0000313" key="4">
    <source>
        <dbReference type="Proteomes" id="UP000009134"/>
    </source>
</evidence>
<dbReference type="STRING" id="279238.Saro_0679"/>
<dbReference type="GO" id="GO:0035243">
    <property type="term" value="F:protein-arginine omega-N symmetric methyltransferase activity"/>
    <property type="evidence" value="ECO:0007669"/>
    <property type="project" value="TreeGrafter"/>
</dbReference>
<dbReference type="GO" id="GO:0032259">
    <property type="term" value="P:methylation"/>
    <property type="evidence" value="ECO:0007669"/>
    <property type="project" value="UniProtKB-KW"/>
</dbReference>
<evidence type="ECO:0008006" key="5">
    <source>
        <dbReference type="Google" id="ProtNLM"/>
    </source>
</evidence>
<organism evidence="3 4">
    <name type="scientific">Novosphingobium aromaticivorans (strain ATCC 700278 / DSM 12444 / CCUG 56034 / CIP 105152 / NBRC 16084 / F199)</name>
    <dbReference type="NCBI Taxonomy" id="279238"/>
    <lineage>
        <taxon>Bacteria</taxon>
        <taxon>Pseudomonadati</taxon>
        <taxon>Pseudomonadota</taxon>
        <taxon>Alphaproteobacteria</taxon>
        <taxon>Sphingomonadales</taxon>
        <taxon>Sphingomonadaceae</taxon>
        <taxon>Novosphingobium</taxon>
    </lineage>
</organism>
<keyword evidence="1" id="KW-0489">Methyltransferase</keyword>
<evidence type="ECO:0000313" key="3">
    <source>
        <dbReference type="EMBL" id="ABD25126.1"/>
    </source>
</evidence>
<dbReference type="RefSeq" id="WP_011444340.1">
    <property type="nucleotide sequence ID" value="NC_007794.1"/>
</dbReference>
<dbReference type="AlphaFoldDB" id="Q2GAJ7"/>
<name>Q2GAJ7_NOVAD</name>
<dbReference type="InterPro" id="IPR029063">
    <property type="entry name" value="SAM-dependent_MTases_sf"/>
</dbReference>
<dbReference type="Proteomes" id="UP000009134">
    <property type="component" value="Chromosome"/>
</dbReference>
<dbReference type="Gene3D" id="3.40.50.12710">
    <property type="match status" value="1"/>
</dbReference>
<accession>Q2GAJ7</accession>
<dbReference type="InterPro" id="IPR003788">
    <property type="entry name" value="NDUFAF7"/>
</dbReference>
<keyword evidence="4" id="KW-1185">Reference proteome</keyword>
<keyword evidence="2" id="KW-0808">Transferase</keyword>
<dbReference type="InterPro" id="IPR038375">
    <property type="entry name" value="NDUFAF7_sf"/>
</dbReference>
<dbReference type="eggNOG" id="COG1565">
    <property type="taxonomic scope" value="Bacteria"/>
</dbReference>